<keyword evidence="5" id="KW-0804">Transcription</keyword>
<dbReference type="Proteomes" id="UP001482154">
    <property type="component" value="Unassembled WGS sequence"/>
</dbReference>
<organism evidence="8 9">
    <name type="scientific">Anaerostipes amylophilus</name>
    <dbReference type="NCBI Taxonomy" id="2981779"/>
    <lineage>
        <taxon>Bacteria</taxon>
        <taxon>Bacillati</taxon>
        <taxon>Bacillota</taxon>
        <taxon>Clostridia</taxon>
        <taxon>Lachnospirales</taxon>
        <taxon>Lachnospiraceae</taxon>
        <taxon>Anaerostipes</taxon>
    </lineage>
</organism>
<gene>
    <name evidence="8" type="ORF">AAAU51_04220</name>
</gene>
<evidence type="ECO:0000313" key="9">
    <source>
        <dbReference type="Proteomes" id="UP001482154"/>
    </source>
</evidence>
<keyword evidence="9" id="KW-1185">Reference proteome</keyword>
<feature type="domain" description="RNA polymerase sigma-70 region 2" evidence="6">
    <location>
        <begin position="20"/>
        <end position="84"/>
    </location>
</feature>
<proteinExistence type="inferred from homology"/>
<dbReference type="PANTHER" id="PTHR43133:SF8">
    <property type="entry name" value="RNA POLYMERASE SIGMA FACTOR HI_1459-RELATED"/>
    <property type="match status" value="1"/>
</dbReference>
<evidence type="ECO:0000259" key="6">
    <source>
        <dbReference type="Pfam" id="PF04542"/>
    </source>
</evidence>
<comment type="caution">
    <text evidence="8">The sequence shown here is derived from an EMBL/GenBank/DDBJ whole genome shotgun (WGS) entry which is preliminary data.</text>
</comment>
<dbReference type="Gene3D" id="1.10.10.10">
    <property type="entry name" value="Winged helix-like DNA-binding domain superfamily/Winged helix DNA-binding domain"/>
    <property type="match status" value="1"/>
</dbReference>
<dbReference type="Gene3D" id="1.10.1740.10">
    <property type="match status" value="1"/>
</dbReference>
<keyword evidence="4" id="KW-0238">DNA-binding</keyword>
<evidence type="ECO:0000259" key="7">
    <source>
        <dbReference type="Pfam" id="PF08281"/>
    </source>
</evidence>
<comment type="similarity">
    <text evidence="1">Belongs to the sigma-70 factor family. ECF subfamily.</text>
</comment>
<feature type="domain" description="RNA polymerase sigma factor 70 region 4 type 2" evidence="7">
    <location>
        <begin position="126"/>
        <end position="172"/>
    </location>
</feature>
<dbReference type="Pfam" id="PF04542">
    <property type="entry name" value="Sigma70_r2"/>
    <property type="match status" value="1"/>
</dbReference>
<reference evidence="8 9" key="1">
    <citation type="submission" date="2024-04" db="EMBL/GenBank/DDBJ databases">
        <title>Human intestinal bacterial collection.</title>
        <authorList>
            <person name="Pauvert C."/>
            <person name="Hitch T.C.A."/>
            <person name="Clavel T."/>
        </authorList>
    </citation>
    <scope>NUCLEOTIDE SEQUENCE [LARGE SCALE GENOMIC DNA]</scope>
    <source>
        <strain evidence="8 9">CLA-AA-H249</strain>
    </source>
</reference>
<dbReference type="Pfam" id="PF08281">
    <property type="entry name" value="Sigma70_r4_2"/>
    <property type="match status" value="1"/>
</dbReference>
<evidence type="ECO:0000256" key="2">
    <source>
        <dbReference type="ARBA" id="ARBA00023015"/>
    </source>
</evidence>
<sequence length="181" mass="21762">MEIRKRKPIGKKNIKYIEELYAEYSKRLFFIARKYVENEDFAEDVVQSAFAKVLTYPDGILKVPRDEVFYFLSTVLKHEAYDIIQEEKDNEHESLVYDDGTEGDFIEDPRDNYLQMIDLDSLKYNLSRMKRRHRDTLLFRYVYGLKCKEIADIFKISERTVKIRCSEARVQLKKMMEEDEL</sequence>
<evidence type="ECO:0000313" key="8">
    <source>
        <dbReference type="EMBL" id="MEQ2710380.1"/>
    </source>
</evidence>
<name>A0ABV1IT38_9FIRM</name>
<dbReference type="SUPFAM" id="SSF88659">
    <property type="entry name" value="Sigma3 and sigma4 domains of RNA polymerase sigma factors"/>
    <property type="match status" value="1"/>
</dbReference>
<keyword evidence="2" id="KW-0805">Transcription regulation</keyword>
<dbReference type="InterPro" id="IPR013249">
    <property type="entry name" value="RNA_pol_sigma70_r4_t2"/>
</dbReference>
<keyword evidence="3" id="KW-0731">Sigma factor</keyword>
<dbReference type="InterPro" id="IPR013325">
    <property type="entry name" value="RNA_pol_sigma_r2"/>
</dbReference>
<dbReference type="EMBL" id="JBBNIN010000004">
    <property type="protein sequence ID" value="MEQ2710380.1"/>
    <property type="molecule type" value="Genomic_DNA"/>
</dbReference>
<evidence type="ECO:0000256" key="4">
    <source>
        <dbReference type="ARBA" id="ARBA00023125"/>
    </source>
</evidence>
<dbReference type="InterPro" id="IPR039425">
    <property type="entry name" value="RNA_pol_sigma-70-like"/>
</dbReference>
<dbReference type="InterPro" id="IPR013324">
    <property type="entry name" value="RNA_pol_sigma_r3/r4-like"/>
</dbReference>
<dbReference type="InterPro" id="IPR014284">
    <property type="entry name" value="RNA_pol_sigma-70_dom"/>
</dbReference>
<evidence type="ECO:0000256" key="1">
    <source>
        <dbReference type="ARBA" id="ARBA00010641"/>
    </source>
</evidence>
<dbReference type="PANTHER" id="PTHR43133">
    <property type="entry name" value="RNA POLYMERASE ECF-TYPE SIGMA FACTO"/>
    <property type="match status" value="1"/>
</dbReference>
<evidence type="ECO:0000256" key="5">
    <source>
        <dbReference type="ARBA" id="ARBA00023163"/>
    </source>
</evidence>
<dbReference type="InterPro" id="IPR036388">
    <property type="entry name" value="WH-like_DNA-bd_sf"/>
</dbReference>
<evidence type="ECO:0000256" key="3">
    <source>
        <dbReference type="ARBA" id="ARBA00023082"/>
    </source>
</evidence>
<accession>A0ABV1IT38</accession>
<dbReference type="NCBIfam" id="TIGR02937">
    <property type="entry name" value="sigma70-ECF"/>
    <property type="match status" value="1"/>
</dbReference>
<dbReference type="InterPro" id="IPR007627">
    <property type="entry name" value="RNA_pol_sigma70_r2"/>
</dbReference>
<dbReference type="SUPFAM" id="SSF88946">
    <property type="entry name" value="Sigma2 domain of RNA polymerase sigma factors"/>
    <property type="match status" value="1"/>
</dbReference>
<dbReference type="RefSeq" id="WP_055197151.1">
    <property type="nucleotide sequence ID" value="NZ_JAOQJG010000003.1"/>
</dbReference>
<protein>
    <submittedName>
        <fullName evidence="8">RNA polymerase sigma factor</fullName>
    </submittedName>
</protein>